<sequence length="323" mass="35035">MMPVVQAGPRAGAPPAGLEGDHAVAWFAERQHGVVARPQLLACGITRAGIDHRSRAGRLHRVHRGVYAVGHGLLTFERSAMAGVLAMSPDALISHLTAARLWAILPAGTHVPDSGEPIDVTVVGRNPGCHPGIRRHRSAVLGPRDLRWIGPIPVTSPVRTVLDVAAAGQISFVERMLAEALRARLTSEAEVRRTLAGSPGHAGLRTLGRVLRIGPAFDRSVAERLLVELLRRAGIPRPRTNARAADFEVDALWPDLRVVVEFDSFTFHGDRIAFRRDRRKLARLQAAGYRVVPVLWEDLRDAPAAVVANIATVLAVAREGLRR</sequence>
<evidence type="ECO:0000313" key="3">
    <source>
        <dbReference type="Proteomes" id="UP000005143"/>
    </source>
</evidence>
<comment type="caution">
    <text evidence="2">The sequence shown here is derived from an EMBL/GenBank/DDBJ whole genome shotgun (WGS) entry which is preliminary data.</text>
</comment>
<accession>H0E8L1</accession>
<dbReference type="OrthoDB" id="5243722at2"/>
<dbReference type="EMBL" id="AGUD01000244">
    <property type="protein sequence ID" value="EHN10011.1"/>
    <property type="molecule type" value="Genomic_DNA"/>
</dbReference>
<evidence type="ECO:0000313" key="2">
    <source>
        <dbReference type="EMBL" id="EHN10011.1"/>
    </source>
</evidence>
<feature type="domain" description="AbiEi antitoxin N-terminal" evidence="1">
    <location>
        <begin position="27"/>
        <end position="69"/>
    </location>
</feature>
<organism evidence="2 3">
    <name type="scientific">Patulibacter medicamentivorans</name>
    <dbReference type="NCBI Taxonomy" id="1097667"/>
    <lineage>
        <taxon>Bacteria</taxon>
        <taxon>Bacillati</taxon>
        <taxon>Actinomycetota</taxon>
        <taxon>Thermoleophilia</taxon>
        <taxon>Solirubrobacterales</taxon>
        <taxon>Patulibacteraceae</taxon>
        <taxon>Patulibacter</taxon>
    </lineage>
</organism>
<dbReference type="InterPro" id="IPR025159">
    <property type="entry name" value="AbiEi_N"/>
</dbReference>
<dbReference type="InterPro" id="IPR011335">
    <property type="entry name" value="Restrct_endonuc-II-like"/>
</dbReference>
<dbReference type="Gene3D" id="3.40.960.10">
    <property type="entry name" value="VSR Endonuclease"/>
    <property type="match status" value="1"/>
</dbReference>
<gene>
    <name evidence="2" type="ORF">PAI11_31720</name>
</gene>
<dbReference type="Proteomes" id="UP000005143">
    <property type="component" value="Unassembled WGS sequence"/>
</dbReference>
<keyword evidence="3" id="KW-1185">Reference proteome</keyword>
<dbReference type="SUPFAM" id="SSF52980">
    <property type="entry name" value="Restriction endonuclease-like"/>
    <property type="match status" value="1"/>
</dbReference>
<dbReference type="Pfam" id="PF13338">
    <property type="entry name" value="AbiEi_4"/>
    <property type="match status" value="1"/>
</dbReference>
<dbReference type="AlphaFoldDB" id="H0E8L1"/>
<proteinExistence type="predicted"/>
<evidence type="ECO:0000259" key="1">
    <source>
        <dbReference type="Pfam" id="PF13338"/>
    </source>
</evidence>
<dbReference type="RefSeq" id="WP_007576984.1">
    <property type="nucleotide sequence ID" value="NZ_AGUD01000244.1"/>
</dbReference>
<reference evidence="2 3" key="1">
    <citation type="journal article" date="2013" name="Biodegradation">
        <title>Quantitative proteomic analysis of ibuprofen-degrading Patulibacter sp. strain I11.</title>
        <authorList>
            <person name="Almeida B."/>
            <person name="Kjeldal H."/>
            <person name="Lolas I."/>
            <person name="Knudsen A.D."/>
            <person name="Carvalho G."/>
            <person name="Nielsen K.L."/>
            <person name="Barreto Crespo M.T."/>
            <person name="Stensballe A."/>
            <person name="Nielsen J.L."/>
        </authorList>
    </citation>
    <scope>NUCLEOTIDE SEQUENCE [LARGE SCALE GENOMIC DNA]</scope>
    <source>
        <strain evidence="2 3">I11</strain>
    </source>
</reference>
<name>H0E8L1_9ACTN</name>
<protein>
    <recommendedName>
        <fullName evidence="1">AbiEi antitoxin N-terminal domain-containing protein</fullName>
    </recommendedName>
</protein>